<name>A0ABP8KLF9_9MICO</name>
<evidence type="ECO:0000313" key="2">
    <source>
        <dbReference type="Proteomes" id="UP001500945"/>
    </source>
</evidence>
<dbReference type="RefSeq" id="WP_345207020.1">
    <property type="nucleotide sequence ID" value="NZ_BAABGM010000016.1"/>
</dbReference>
<sequence length="315" mass="34609">MFVGPARPAPFDAGVLRRGRDLREAGVEPARGGWHQVRHGVWVTEHEWRALTPGHQHAALVHATALCLERERPVFALTSAAAVWGLPRIEAWPDAVRVLTAHEARGRGSALVRPHVGRAAAAVERGGVMVTSVARTVVDLARTGSLHTAVAAADHALRYDLCTTEQLTAEVDAVPSRVRGRRTARLVVALADPLSMSPGESLSRVQMYLLNLPRPELQRKVEDAQGLVGFVDFGWDGVVGEFDGQVKYRVAEDGDPRQASEVLWQEKQREDRLRRLAEVARWTWAVAMDRRRLGALLASHGIHPLPTNTWLPSTG</sequence>
<dbReference type="EMBL" id="BAABGM010000016">
    <property type="protein sequence ID" value="GAA4409256.1"/>
    <property type="molecule type" value="Genomic_DNA"/>
</dbReference>
<reference evidence="2" key="1">
    <citation type="journal article" date="2019" name="Int. J. Syst. Evol. Microbiol.">
        <title>The Global Catalogue of Microorganisms (GCM) 10K type strain sequencing project: providing services to taxonomists for standard genome sequencing and annotation.</title>
        <authorList>
            <consortium name="The Broad Institute Genomics Platform"/>
            <consortium name="The Broad Institute Genome Sequencing Center for Infectious Disease"/>
            <person name="Wu L."/>
            <person name="Ma J."/>
        </authorList>
    </citation>
    <scope>NUCLEOTIDE SEQUENCE [LARGE SCALE GENOMIC DNA]</scope>
    <source>
        <strain evidence="2">JCM 17809</strain>
    </source>
</reference>
<comment type="caution">
    <text evidence="1">The sequence shown here is derived from an EMBL/GenBank/DDBJ whole genome shotgun (WGS) entry which is preliminary data.</text>
</comment>
<keyword evidence="2" id="KW-1185">Reference proteome</keyword>
<evidence type="ECO:0008006" key="3">
    <source>
        <dbReference type="Google" id="ProtNLM"/>
    </source>
</evidence>
<proteinExistence type="predicted"/>
<evidence type="ECO:0000313" key="1">
    <source>
        <dbReference type="EMBL" id="GAA4409256.1"/>
    </source>
</evidence>
<gene>
    <name evidence="1" type="ORF">GCM10023168_27800</name>
</gene>
<accession>A0ABP8KLF9</accession>
<organism evidence="1 2">
    <name type="scientific">Fodinibacter luteus</name>
    <dbReference type="NCBI Taxonomy" id="552064"/>
    <lineage>
        <taxon>Bacteria</taxon>
        <taxon>Bacillati</taxon>
        <taxon>Actinomycetota</taxon>
        <taxon>Actinomycetes</taxon>
        <taxon>Micrococcales</taxon>
        <taxon>Intrasporangiaceae</taxon>
        <taxon>Fodinibacter (ex Wang et al. 2009)</taxon>
    </lineage>
</organism>
<dbReference type="Proteomes" id="UP001500945">
    <property type="component" value="Unassembled WGS sequence"/>
</dbReference>
<protein>
    <recommendedName>
        <fullName evidence="3">Transcriptional regulator, AbiEi antitoxin, Type IV TA system</fullName>
    </recommendedName>
</protein>